<gene>
    <name evidence="1" type="ORF">GLUCOINTEAF2_0200923</name>
</gene>
<dbReference type="EMBL" id="JUFX02000214">
    <property type="protein sequence ID" value="KPH86072.1"/>
    <property type="molecule type" value="Genomic_DNA"/>
</dbReference>
<accession>A0A0N1F7W1</accession>
<reference evidence="1 2" key="1">
    <citation type="submission" date="2015-07" db="EMBL/GenBank/DDBJ databases">
        <title>Draft Genome Sequence of Komagataeibacter intermedius Strain AF2, Isolated from Kombucha Tea.</title>
        <authorList>
            <person name="Santos R.A."/>
            <person name="Berretta A.A."/>
            <person name="Barud H.S."/>
            <person name="Ribeiro S.J."/>
            <person name="Gonzalez-Garcia L.N."/>
            <person name="Zucchi T.D."/>
            <person name="Goldman G.H."/>
            <person name="Riano-Pachon D.M."/>
        </authorList>
    </citation>
    <scope>NUCLEOTIDE SEQUENCE [LARGE SCALE GENOMIC DNA]</scope>
    <source>
        <strain evidence="1 2">AF2</strain>
    </source>
</reference>
<comment type="caution">
    <text evidence="1">The sequence shown here is derived from an EMBL/GenBank/DDBJ whole genome shotgun (WGS) entry which is preliminary data.</text>
</comment>
<name>A0A0N1F7W1_9PROT</name>
<evidence type="ECO:0000313" key="2">
    <source>
        <dbReference type="Proteomes" id="UP000031553"/>
    </source>
</evidence>
<dbReference type="Proteomes" id="UP000031553">
    <property type="component" value="Unassembled WGS sequence"/>
</dbReference>
<sequence>MAIFRHKNDSTAFFFGNFVLVPTGLEASLAKKIHT</sequence>
<dbReference type="AlphaFoldDB" id="A0A0N1F7W1"/>
<organism evidence="1 2">
    <name type="scientific">Komagataeibacter intermedius AF2</name>
    <dbReference type="NCBI Taxonomy" id="1458464"/>
    <lineage>
        <taxon>Bacteria</taxon>
        <taxon>Pseudomonadati</taxon>
        <taxon>Pseudomonadota</taxon>
        <taxon>Alphaproteobacteria</taxon>
        <taxon>Acetobacterales</taxon>
        <taxon>Acetobacteraceae</taxon>
        <taxon>Komagataeibacter</taxon>
    </lineage>
</organism>
<proteinExistence type="predicted"/>
<evidence type="ECO:0000313" key="1">
    <source>
        <dbReference type="EMBL" id="KPH86072.1"/>
    </source>
</evidence>
<protein>
    <submittedName>
        <fullName evidence="1">Uncharacterized protein</fullName>
    </submittedName>
</protein>